<organism evidence="1">
    <name type="scientific">Anguilla anguilla</name>
    <name type="common">European freshwater eel</name>
    <name type="synonym">Muraena anguilla</name>
    <dbReference type="NCBI Taxonomy" id="7936"/>
    <lineage>
        <taxon>Eukaryota</taxon>
        <taxon>Metazoa</taxon>
        <taxon>Chordata</taxon>
        <taxon>Craniata</taxon>
        <taxon>Vertebrata</taxon>
        <taxon>Euteleostomi</taxon>
        <taxon>Actinopterygii</taxon>
        <taxon>Neopterygii</taxon>
        <taxon>Teleostei</taxon>
        <taxon>Anguilliformes</taxon>
        <taxon>Anguillidae</taxon>
        <taxon>Anguilla</taxon>
    </lineage>
</organism>
<evidence type="ECO:0000313" key="1">
    <source>
        <dbReference type="EMBL" id="JAH06306.1"/>
    </source>
</evidence>
<name>A0A0E9PNW3_ANGAN</name>
<protein>
    <submittedName>
        <fullName evidence="1">Uncharacterized protein</fullName>
    </submittedName>
</protein>
<reference evidence="1" key="2">
    <citation type="journal article" date="2015" name="Fish Shellfish Immunol.">
        <title>Early steps in the European eel (Anguilla anguilla)-Vibrio vulnificus interaction in the gills: Role of the RtxA13 toxin.</title>
        <authorList>
            <person name="Callol A."/>
            <person name="Pajuelo D."/>
            <person name="Ebbesson L."/>
            <person name="Teles M."/>
            <person name="MacKenzie S."/>
            <person name="Amaro C."/>
        </authorList>
    </citation>
    <scope>NUCLEOTIDE SEQUENCE</scope>
</reference>
<proteinExistence type="predicted"/>
<accession>A0A0E9PNW3</accession>
<reference evidence="1" key="1">
    <citation type="submission" date="2014-11" db="EMBL/GenBank/DDBJ databases">
        <authorList>
            <person name="Amaro Gonzalez C."/>
        </authorList>
    </citation>
    <scope>NUCLEOTIDE SEQUENCE</scope>
</reference>
<dbReference type="EMBL" id="GBXM01102271">
    <property type="protein sequence ID" value="JAH06306.1"/>
    <property type="molecule type" value="Transcribed_RNA"/>
</dbReference>
<dbReference type="AlphaFoldDB" id="A0A0E9PNW3"/>
<sequence length="66" mass="7375">MQADMLHMDPALLEYPDRKGHSLCVTSLPPYIICELVFTGQARMMKVSQCVVACVLDEDAGLLCFR</sequence>